<dbReference type="AlphaFoldDB" id="A0A101IJS2"/>
<evidence type="ECO:0000256" key="1">
    <source>
        <dbReference type="SAM" id="MobiDB-lite"/>
    </source>
</evidence>
<feature type="compositionally biased region" description="Basic and acidic residues" evidence="1">
    <location>
        <begin position="73"/>
        <end position="99"/>
    </location>
</feature>
<evidence type="ECO:0000313" key="4">
    <source>
        <dbReference type="Proteomes" id="UP000053961"/>
    </source>
</evidence>
<dbReference type="PATRIC" id="fig|301375.6.peg.2423"/>
<reference evidence="3" key="1">
    <citation type="journal article" date="2015" name="MBio">
        <title>Genome-resolved metagenomic analysis reveals roles for candidate phyla and other microbial community members in biogeochemical transformations in oil reservoirs.</title>
        <authorList>
            <person name="Hu P."/>
            <person name="Tom L."/>
            <person name="Singh A."/>
            <person name="Thomas B.C."/>
            <person name="Baker B.J."/>
            <person name="Piceno Y.M."/>
            <person name="Andersen G.L."/>
            <person name="Banfield J.F."/>
        </authorList>
    </citation>
    <scope>NUCLEOTIDE SEQUENCE [LARGE SCALE GENOMIC DNA]</scope>
    <source>
        <strain evidence="3">56_747</strain>
    </source>
</reference>
<evidence type="ECO:0000313" key="3">
    <source>
        <dbReference type="EMBL" id="KUK96556.1"/>
    </source>
</evidence>
<organism evidence="3 4">
    <name type="scientific">Methanothrix harundinacea</name>
    <dbReference type="NCBI Taxonomy" id="301375"/>
    <lineage>
        <taxon>Archaea</taxon>
        <taxon>Methanobacteriati</taxon>
        <taxon>Methanobacteriota</taxon>
        <taxon>Stenosarchaea group</taxon>
        <taxon>Methanomicrobia</taxon>
        <taxon>Methanotrichales</taxon>
        <taxon>Methanotrichaceae</taxon>
        <taxon>Methanothrix</taxon>
    </lineage>
</organism>
<sequence>MKENKFGWKVGDGLRWTSPEGCDHDCVVTRAMAQMIEFETGEGEMKRLKGNNPSISRIDDSPHEAEPMTAPESRPESGLESKTEPKVESEQKTELERGTAQEPAAETPAKPGPERAAECEPVEEPAFAASGAVEKISERRAEVDLTSGGVVEISVQVRESGSGPRASDKEFRLNGGGEWRSSLEEALDAEYDRSWMCIRVQGR</sequence>
<gene>
    <name evidence="2" type="ORF">XD72_0959</name>
    <name evidence="3" type="ORF">XE07_1024</name>
</gene>
<name>A0A101IJS2_9EURY</name>
<dbReference type="Proteomes" id="UP000053961">
    <property type="component" value="Unassembled WGS sequence"/>
</dbReference>
<evidence type="ECO:0000313" key="5">
    <source>
        <dbReference type="Proteomes" id="UP000057043"/>
    </source>
</evidence>
<feature type="region of interest" description="Disordered" evidence="1">
    <location>
        <begin position="41"/>
        <end position="126"/>
    </location>
</feature>
<proteinExistence type="predicted"/>
<protein>
    <submittedName>
        <fullName evidence="3">Uncharacterized protein</fullName>
    </submittedName>
</protein>
<evidence type="ECO:0000313" key="2">
    <source>
        <dbReference type="EMBL" id="KUK44656.1"/>
    </source>
</evidence>
<dbReference type="Proteomes" id="UP000057043">
    <property type="component" value="Unassembled WGS sequence"/>
</dbReference>
<comment type="caution">
    <text evidence="3">The sequence shown here is derived from an EMBL/GenBank/DDBJ whole genome shotgun (WGS) entry which is preliminary data.</text>
</comment>
<feature type="compositionally biased region" description="Basic and acidic residues" evidence="1">
    <location>
        <begin position="57"/>
        <end position="66"/>
    </location>
</feature>
<dbReference type="EMBL" id="LGHB01000011">
    <property type="protein sequence ID" value="KUK96556.1"/>
    <property type="molecule type" value="Genomic_DNA"/>
</dbReference>
<accession>A0A101IJS2</accession>
<reference evidence="4 5" key="2">
    <citation type="journal article" date="2015" name="MBio">
        <title>Genome-Resolved Metagenomic Analysis Reveals Roles for Candidate Phyla and Other Microbial Community Members in Biogeochemical Transformations in Oil Reservoirs.</title>
        <authorList>
            <person name="Hu P."/>
            <person name="Tom L."/>
            <person name="Singh A."/>
            <person name="Thomas B.C."/>
            <person name="Baker B.J."/>
            <person name="Piceno Y.M."/>
            <person name="Andersen G.L."/>
            <person name="Banfield J.F."/>
        </authorList>
    </citation>
    <scope>NUCLEOTIDE SEQUENCE [LARGE SCALE GENOMIC DNA]</scope>
    <source>
        <strain evidence="2">57_489</strain>
    </source>
</reference>
<dbReference type="EMBL" id="LGFT01000019">
    <property type="protein sequence ID" value="KUK44656.1"/>
    <property type="molecule type" value="Genomic_DNA"/>
</dbReference>